<dbReference type="Proteomes" id="UP000298663">
    <property type="component" value="Unassembled WGS sequence"/>
</dbReference>
<feature type="signal peptide" evidence="2">
    <location>
        <begin position="1"/>
        <end position="19"/>
    </location>
</feature>
<keyword evidence="2" id="KW-0732">Signal</keyword>
<proteinExistence type="predicted"/>
<feature type="region of interest" description="Disordered" evidence="1">
    <location>
        <begin position="46"/>
        <end position="89"/>
    </location>
</feature>
<evidence type="ECO:0000256" key="1">
    <source>
        <dbReference type="SAM" id="MobiDB-lite"/>
    </source>
</evidence>
<sequence length="158" mass="17497">MLILLFLPLTLALGQICTGNDDCASTHFCGLQGICVALKRVILKPGNGNDRPTPPPYVGPIGATDLPDDEDVDEEPNRPPTPDDDGDQGDKQYVCDSCDVECYAGFFCTDTEHACINGQCCQCELKNSENGKIWFGQNNRDRNADMEHKNPWSLRFWV</sequence>
<accession>A0A4U5LR69</accession>
<reference evidence="3 4" key="1">
    <citation type="journal article" date="2015" name="Genome Biol.">
        <title>Comparative genomics of Steinernema reveals deeply conserved gene regulatory networks.</title>
        <authorList>
            <person name="Dillman A.R."/>
            <person name="Macchietto M."/>
            <person name="Porter C.F."/>
            <person name="Rogers A."/>
            <person name="Williams B."/>
            <person name="Antoshechkin I."/>
            <person name="Lee M.M."/>
            <person name="Goodwin Z."/>
            <person name="Lu X."/>
            <person name="Lewis E.E."/>
            <person name="Goodrich-Blair H."/>
            <person name="Stock S.P."/>
            <person name="Adams B.J."/>
            <person name="Sternberg P.W."/>
            <person name="Mortazavi A."/>
        </authorList>
    </citation>
    <scope>NUCLEOTIDE SEQUENCE [LARGE SCALE GENOMIC DNA]</scope>
    <source>
        <strain evidence="3 4">ALL</strain>
    </source>
</reference>
<dbReference type="AlphaFoldDB" id="A0A4U5LR69"/>
<name>A0A4U5LR69_STECR</name>
<dbReference type="EMBL" id="AZBU02000013">
    <property type="protein sequence ID" value="TKR58481.1"/>
    <property type="molecule type" value="Genomic_DNA"/>
</dbReference>
<organism evidence="3 4">
    <name type="scientific">Steinernema carpocapsae</name>
    <name type="common">Entomopathogenic nematode</name>
    <dbReference type="NCBI Taxonomy" id="34508"/>
    <lineage>
        <taxon>Eukaryota</taxon>
        <taxon>Metazoa</taxon>
        <taxon>Ecdysozoa</taxon>
        <taxon>Nematoda</taxon>
        <taxon>Chromadorea</taxon>
        <taxon>Rhabditida</taxon>
        <taxon>Tylenchina</taxon>
        <taxon>Panagrolaimomorpha</taxon>
        <taxon>Strongyloidoidea</taxon>
        <taxon>Steinernematidae</taxon>
        <taxon>Steinernema</taxon>
    </lineage>
</organism>
<gene>
    <name evidence="3" type="ORF">L596_029920</name>
</gene>
<protein>
    <submittedName>
        <fullName evidence="3">Uncharacterized protein</fullName>
    </submittedName>
</protein>
<evidence type="ECO:0000256" key="2">
    <source>
        <dbReference type="SAM" id="SignalP"/>
    </source>
</evidence>
<feature type="chain" id="PRO_5020182931" evidence="2">
    <location>
        <begin position="20"/>
        <end position="158"/>
    </location>
</feature>
<keyword evidence="4" id="KW-1185">Reference proteome</keyword>
<comment type="caution">
    <text evidence="3">The sequence shown here is derived from an EMBL/GenBank/DDBJ whole genome shotgun (WGS) entry which is preliminary data.</text>
</comment>
<evidence type="ECO:0000313" key="4">
    <source>
        <dbReference type="Proteomes" id="UP000298663"/>
    </source>
</evidence>
<evidence type="ECO:0000313" key="3">
    <source>
        <dbReference type="EMBL" id="TKR58481.1"/>
    </source>
</evidence>
<reference evidence="3 4" key="2">
    <citation type="journal article" date="2019" name="G3 (Bethesda)">
        <title>Hybrid Assembly of the Genome of the Entomopathogenic Nematode Steinernema carpocapsae Identifies the X-Chromosome.</title>
        <authorList>
            <person name="Serra L."/>
            <person name="Macchietto M."/>
            <person name="Macias-Munoz A."/>
            <person name="McGill C.J."/>
            <person name="Rodriguez I.M."/>
            <person name="Rodriguez B."/>
            <person name="Murad R."/>
            <person name="Mortazavi A."/>
        </authorList>
    </citation>
    <scope>NUCLEOTIDE SEQUENCE [LARGE SCALE GENOMIC DNA]</scope>
    <source>
        <strain evidence="3 4">ALL</strain>
    </source>
</reference>